<dbReference type="SUPFAM" id="SSF54060">
    <property type="entry name" value="His-Me finger endonucleases"/>
    <property type="match status" value="1"/>
</dbReference>
<organism evidence="7 8">
    <name type="scientific">Flavobacterium cauense R2A-7</name>
    <dbReference type="NCBI Taxonomy" id="1341154"/>
    <lineage>
        <taxon>Bacteria</taxon>
        <taxon>Pseudomonadati</taxon>
        <taxon>Bacteroidota</taxon>
        <taxon>Flavobacteriia</taxon>
        <taxon>Flavobacteriales</taxon>
        <taxon>Flavobacteriaceae</taxon>
        <taxon>Flavobacterium</taxon>
    </lineage>
</organism>
<dbReference type="InterPro" id="IPR007346">
    <property type="entry name" value="Endonuclease-I"/>
</dbReference>
<dbReference type="NCBIfam" id="TIGR04183">
    <property type="entry name" value="Por_Secre_tail"/>
    <property type="match status" value="1"/>
</dbReference>
<dbReference type="InterPro" id="IPR044925">
    <property type="entry name" value="His-Me_finger_sf"/>
</dbReference>
<dbReference type="Proteomes" id="UP000319848">
    <property type="component" value="Unassembled WGS sequence"/>
</dbReference>
<feature type="signal peptide" evidence="5">
    <location>
        <begin position="1"/>
        <end position="18"/>
    </location>
</feature>
<dbReference type="Pfam" id="PF04231">
    <property type="entry name" value="Endonuclease_1"/>
    <property type="match status" value="1"/>
</dbReference>
<name>A0A562LW48_9FLAO</name>
<keyword evidence="4" id="KW-0378">Hydrolase</keyword>
<proteinExistence type="inferred from homology"/>
<dbReference type="GO" id="GO:0016787">
    <property type="term" value="F:hydrolase activity"/>
    <property type="evidence" value="ECO:0007669"/>
    <property type="project" value="UniProtKB-KW"/>
</dbReference>
<reference evidence="7 8" key="1">
    <citation type="journal article" date="2015" name="Stand. Genomic Sci.">
        <title>Genomic Encyclopedia of Bacterial and Archaeal Type Strains, Phase III: the genomes of soil and plant-associated and newly described type strains.</title>
        <authorList>
            <person name="Whitman W.B."/>
            <person name="Woyke T."/>
            <person name="Klenk H.P."/>
            <person name="Zhou Y."/>
            <person name="Lilburn T.G."/>
            <person name="Beck B.J."/>
            <person name="De Vos P."/>
            <person name="Vandamme P."/>
            <person name="Eisen J.A."/>
            <person name="Garrity G."/>
            <person name="Hugenholtz P."/>
            <person name="Kyrpides N.C."/>
        </authorList>
    </citation>
    <scope>NUCLEOTIDE SEQUENCE [LARGE SCALE GENOMIC DNA]</scope>
    <source>
        <strain evidence="7 8">CGMCC 1.7270</strain>
    </source>
</reference>
<comment type="similarity">
    <text evidence="1">Belongs to the EndA/NucM nuclease family.</text>
</comment>
<evidence type="ECO:0000313" key="8">
    <source>
        <dbReference type="Proteomes" id="UP000319848"/>
    </source>
</evidence>
<sequence length="398" mass="44530">MKKLYTIFLILSAVVGFAQPANYYSSILVSDTGYPLKTKLKKIIDSNNDGLSPEYLHIDRGYGSGTSTTNNGLWTAYGTTDRDLGIGYENDNTIVDMYSERPTSSDPYNFNYNTASGGNAGQCGSYTGEGDCYNREHLVPQAYFDHFQVDPMKNDPNFVIPTDGKVNGVRDNFPFGRVNTASYTSQNGSKLGSNVNSGYSAGYTSTVFEPIDEFKGDIARCILYFATRYEDFLDEFYAGATVQSKDMFDGSNGKSFSNTFLNILLTWHLNDPVSTKEINRNNAVFNFQNNRNPYIDHPEYVCRIWSTQCATLSSESFDALANISIYPNPTKDNRINITSEVELSEIQLININGQVIQMIKNPNRVQNSYTLENLPQGFYFVKLSSADNQTTTKKILVN</sequence>
<dbReference type="PANTHER" id="PTHR33607:SF2">
    <property type="entry name" value="ENDONUCLEASE-1"/>
    <property type="match status" value="1"/>
</dbReference>
<dbReference type="AlphaFoldDB" id="A0A562LW48"/>
<evidence type="ECO:0000256" key="5">
    <source>
        <dbReference type="SAM" id="SignalP"/>
    </source>
</evidence>
<dbReference type="GO" id="GO:0004518">
    <property type="term" value="F:nuclease activity"/>
    <property type="evidence" value="ECO:0007669"/>
    <property type="project" value="UniProtKB-KW"/>
</dbReference>
<evidence type="ECO:0000256" key="3">
    <source>
        <dbReference type="ARBA" id="ARBA00022729"/>
    </source>
</evidence>
<protein>
    <submittedName>
        <fullName evidence="7">Putative secreted protein (Por secretion system target)</fullName>
    </submittedName>
</protein>
<evidence type="ECO:0000256" key="1">
    <source>
        <dbReference type="ARBA" id="ARBA00006429"/>
    </source>
</evidence>
<evidence type="ECO:0000259" key="6">
    <source>
        <dbReference type="Pfam" id="PF18962"/>
    </source>
</evidence>
<keyword evidence="3 5" id="KW-0732">Signal</keyword>
<dbReference type="InterPro" id="IPR026444">
    <property type="entry name" value="Secre_tail"/>
</dbReference>
<dbReference type="Pfam" id="PF18962">
    <property type="entry name" value="Por_Secre_tail"/>
    <property type="match status" value="1"/>
</dbReference>
<evidence type="ECO:0000313" key="7">
    <source>
        <dbReference type="EMBL" id="TWI11826.1"/>
    </source>
</evidence>
<dbReference type="RefSeq" id="WP_035118740.1">
    <property type="nucleotide sequence ID" value="NZ_AVBI01000024.1"/>
</dbReference>
<evidence type="ECO:0000256" key="2">
    <source>
        <dbReference type="ARBA" id="ARBA00022722"/>
    </source>
</evidence>
<gene>
    <name evidence="7" type="ORF">IP98_01995</name>
</gene>
<feature type="chain" id="PRO_5022195547" evidence="5">
    <location>
        <begin position="19"/>
        <end position="398"/>
    </location>
</feature>
<dbReference type="STRING" id="1341154.FCR2A7T_28880"/>
<keyword evidence="8" id="KW-1185">Reference proteome</keyword>
<keyword evidence="2" id="KW-0540">Nuclease</keyword>
<dbReference type="OrthoDB" id="5485925at2"/>
<accession>A0A562LW48</accession>
<feature type="domain" description="Secretion system C-terminal sorting" evidence="6">
    <location>
        <begin position="325"/>
        <end position="397"/>
    </location>
</feature>
<dbReference type="EMBL" id="VLKQ01000008">
    <property type="protein sequence ID" value="TWI11826.1"/>
    <property type="molecule type" value="Genomic_DNA"/>
</dbReference>
<evidence type="ECO:0000256" key="4">
    <source>
        <dbReference type="ARBA" id="ARBA00022801"/>
    </source>
</evidence>
<comment type="caution">
    <text evidence="7">The sequence shown here is derived from an EMBL/GenBank/DDBJ whole genome shotgun (WGS) entry which is preliminary data.</text>
</comment>
<dbReference type="PANTHER" id="PTHR33607">
    <property type="entry name" value="ENDONUCLEASE-1"/>
    <property type="match status" value="1"/>
</dbReference>